<organism evidence="2 4">
    <name type="scientific">Escherichia coli</name>
    <dbReference type="NCBI Taxonomy" id="562"/>
    <lineage>
        <taxon>Bacteria</taxon>
        <taxon>Pseudomonadati</taxon>
        <taxon>Pseudomonadota</taxon>
        <taxon>Gammaproteobacteria</taxon>
        <taxon>Enterobacterales</taxon>
        <taxon>Enterobacteriaceae</taxon>
        <taxon>Escherichia</taxon>
    </lineage>
</organism>
<reference evidence="3 5" key="2">
    <citation type="submission" date="2019-12" db="EMBL/GenBank/DDBJ databases">
        <title>Enteriobacteria Tanzani isolates_10434.</title>
        <authorList>
            <person name="Subbiah M."/>
            <person name="Call D."/>
        </authorList>
    </citation>
    <scope>NUCLEOTIDE SEQUENCE [LARGE SCALE GENOMIC DNA]</scope>
    <source>
        <strain evidence="3 5">10434wD1</strain>
    </source>
</reference>
<dbReference type="Proteomes" id="UP000436141">
    <property type="component" value="Unassembled WGS sequence"/>
</dbReference>
<evidence type="ECO:0000259" key="1">
    <source>
        <dbReference type="Pfam" id="PF08878"/>
    </source>
</evidence>
<evidence type="ECO:0000313" key="2">
    <source>
        <dbReference type="EMBL" id="ATZ32102.1"/>
    </source>
</evidence>
<dbReference type="InterPro" id="IPR014976">
    <property type="entry name" value="AbpA_HamA_C"/>
</dbReference>
<dbReference type="Proteomes" id="UP000236551">
    <property type="component" value="Chromosome"/>
</dbReference>
<accession>A0A1X7B8T3</accession>
<evidence type="ECO:0000313" key="5">
    <source>
        <dbReference type="Proteomes" id="UP000436141"/>
    </source>
</evidence>
<name>A0A1X7B8T3_ECOLX</name>
<sequence length="300" mass="34365">MNAEDTNSLHKIYNPVYGLSNIVLLAKECQSTDPVKVNLLCLGFKEDLPKDKELAETLFLELVHYCIPHPVLVKRKELARSEGKDEARLYSELAREARSLFMKYKLESAVKIKNGEPPEKFEQRVKNANLRYGEVGELISYCIAIHFLKASQLVSKMALKTSSEMPVFGLDGIHATIDSKGTLTVFYLESKMTREFDSGSEQFSKSVSGFESDRNSRRNEYRILQDLSNLESLEGEERKKAIQYFDPYSNESSNVRERFVRIIAYNEESYKSKIAIDDESPLSIHLDHFKKITSALLKKK</sequence>
<dbReference type="AlphaFoldDB" id="A0A1X7B8T3"/>
<evidence type="ECO:0000313" key="3">
    <source>
        <dbReference type="EMBL" id="MXI76817.1"/>
    </source>
</evidence>
<reference evidence="2 4" key="1">
    <citation type="submission" date="2017-11" db="EMBL/GenBank/DDBJ databases">
        <title>Escherichia coli CV839-15 Genome sequencing and assembly.</title>
        <authorList>
            <person name="Li Z."/>
            <person name="Song N."/>
            <person name="Li W."/>
            <person name="Philip H.R."/>
            <person name="Bu Z."/>
            <person name="Siguo L."/>
        </authorList>
    </citation>
    <scope>NUCLEOTIDE SEQUENCE [LARGE SCALE GENOMIC DNA]</scope>
    <source>
        <strain evidence="2 4">CV839-15</strain>
    </source>
</reference>
<dbReference type="EMBL" id="WUIY01000216">
    <property type="protein sequence ID" value="MXI76817.1"/>
    <property type="molecule type" value="Genomic_DNA"/>
</dbReference>
<protein>
    <submittedName>
        <fullName evidence="3">DUF1837 domain-containing protein</fullName>
    </submittedName>
</protein>
<dbReference type="EMBL" id="CP024978">
    <property type="protein sequence ID" value="ATZ32102.1"/>
    <property type="molecule type" value="Genomic_DNA"/>
</dbReference>
<evidence type="ECO:0000313" key="4">
    <source>
        <dbReference type="Proteomes" id="UP000236551"/>
    </source>
</evidence>
<dbReference type="RefSeq" id="WP_001352287.1">
    <property type="nucleotide sequence ID" value="NZ_AP023226.1"/>
</dbReference>
<dbReference type="Pfam" id="PF08878">
    <property type="entry name" value="HamA"/>
    <property type="match status" value="1"/>
</dbReference>
<gene>
    <name evidence="2" type="ORF">CV83915_01758</name>
    <name evidence="3" type="ORF">GRW05_21685</name>
</gene>
<proteinExistence type="predicted"/>
<feature type="domain" description="Anti-bacteriophage protein A/HamA C-terminal" evidence="1">
    <location>
        <begin position="28"/>
        <end position="291"/>
    </location>
</feature>